<dbReference type="PANTHER" id="PTHR40940:SF1">
    <property type="entry name" value="PROTEIN BATD"/>
    <property type="match status" value="1"/>
</dbReference>
<reference evidence="3 4" key="1">
    <citation type="submission" date="2018-06" db="EMBL/GenBank/DDBJ databases">
        <title>Bacteria isolated from soil of Wuhan.</title>
        <authorList>
            <person name="Wei X."/>
            <person name="Chunhua H."/>
        </authorList>
    </citation>
    <scope>NUCLEOTIDE SEQUENCE [LARGE SCALE GENOMIC DNA]</scope>
    <source>
        <strain evidence="4">xwS2</strain>
    </source>
</reference>
<dbReference type="RefSeq" id="WP_128325514.1">
    <property type="nucleotide sequence ID" value="NZ_QJRG01000048.1"/>
</dbReference>
<dbReference type="OrthoDB" id="5293418at2"/>
<comment type="caution">
    <text evidence="3">The sequence shown here is derived from an EMBL/GenBank/DDBJ whole genome shotgun (WGS) entry which is preliminary data.</text>
</comment>
<protein>
    <recommendedName>
        <fullName evidence="5">Protein BatD</fullName>
    </recommendedName>
</protein>
<keyword evidence="1" id="KW-0472">Membrane</keyword>
<evidence type="ECO:0008006" key="5">
    <source>
        <dbReference type="Google" id="ProtNLM"/>
    </source>
</evidence>
<sequence>MRRLLCGVLLLPLLAWAAPDVRVQNRLVPDTGVMVGATLTMEVDLLVDTWFTAAPVLAPLNLPGSVVTPPSGEAQHLNEKLDGKAFYGLRYTYQITPQAAQQFDIPALQFQVQPGQGDGPVTVSSQPLSFVAKALAGAKAGDKHPLVARKVTLSQQVQHSHDPLRVGDSITRTVTVEAEGAQAMLIPPLAFAEIDGLKRYVQPPKVTPLSDGRGGTRGGRREDSVTYVVAKAGAYNLPAITLDWWDASTGEAHSASVDKLTFDAAEGTYTAPFSITQDLRDLGQKAHVRLAGHWLLALTVVMLAAGLIYFGRPWAQAAREWFRRWRAERHSAWLASPEFARQLAREQLSARPPQLGALYLWVRRSTGLRTLAQICAQSPDNNVNPSLDLLKIRYGTAVSTEDEAAPLIQALEALQPQLTPVKASTARHGLKSLNP</sequence>
<name>A0A443ZJB5_9PSED</name>
<accession>A0A443ZJB5</accession>
<evidence type="ECO:0000256" key="2">
    <source>
        <dbReference type="SAM" id="SignalP"/>
    </source>
</evidence>
<dbReference type="EMBL" id="QJRG01000048">
    <property type="protein sequence ID" value="RWU19029.1"/>
    <property type="molecule type" value="Genomic_DNA"/>
</dbReference>
<feature type="signal peptide" evidence="2">
    <location>
        <begin position="1"/>
        <end position="17"/>
    </location>
</feature>
<keyword evidence="2" id="KW-0732">Signal</keyword>
<gene>
    <name evidence="3" type="ORF">DM813_22185</name>
</gene>
<keyword evidence="1" id="KW-1133">Transmembrane helix</keyword>
<keyword evidence="1" id="KW-0812">Transmembrane</keyword>
<dbReference type="Proteomes" id="UP000288983">
    <property type="component" value="Unassembled WGS sequence"/>
</dbReference>
<evidence type="ECO:0000256" key="1">
    <source>
        <dbReference type="SAM" id="Phobius"/>
    </source>
</evidence>
<feature type="chain" id="PRO_5019156256" description="Protein BatD" evidence="2">
    <location>
        <begin position="18"/>
        <end position="435"/>
    </location>
</feature>
<evidence type="ECO:0000313" key="4">
    <source>
        <dbReference type="Proteomes" id="UP000288983"/>
    </source>
</evidence>
<dbReference type="AlphaFoldDB" id="A0A443ZJB5"/>
<proteinExistence type="predicted"/>
<dbReference type="PANTHER" id="PTHR40940">
    <property type="entry name" value="PROTEIN BATD-RELATED"/>
    <property type="match status" value="1"/>
</dbReference>
<dbReference type="InterPro" id="IPR025738">
    <property type="entry name" value="BatD"/>
</dbReference>
<feature type="transmembrane region" description="Helical" evidence="1">
    <location>
        <begin position="290"/>
        <end position="310"/>
    </location>
</feature>
<organism evidence="3 4">
    <name type="scientific">Pseudomonas alkylphenolica</name>
    <dbReference type="NCBI Taxonomy" id="237609"/>
    <lineage>
        <taxon>Bacteria</taxon>
        <taxon>Pseudomonadati</taxon>
        <taxon>Pseudomonadota</taxon>
        <taxon>Gammaproteobacteria</taxon>
        <taxon>Pseudomonadales</taxon>
        <taxon>Pseudomonadaceae</taxon>
        <taxon>Pseudomonas</taxon>
    </lineage>
</organism>
<evidence type="ECO:0000313" key="3">
    <source>
        <dbReference type="EMBL" id="RWU19029.1"/>
    </source>
</evidence>